<evidence type="ECO:0000256" key="1">
    <source>
        <dbReference type="ARBA" id="ARBA00023015"/>
    </source>
</evidence>
<proteinExistence type="predicted"/>
<dbReference type="EMBL" id="JACWMS010000003">
    <property type="protein sequence ID" value="MBD1321103.1"/>
    <property type="molecule type" value="Genomic_DNA"/>
</dbReference>
<name>A0ABR7WFD5_9ACTN</name>
<dbReference type="InterPro" id="IPR009057">
    <property type="entry name" value="Homeodomain-like_sf"/>
</dbReference>
<dbReference type="InterPro" id="IPR018062">
    <property type="entry name" value="HTH_AraC-typ_CS"/>
</dbReference>
<accession>A0ABR7WFD5</accession>
<sequence length="255" mass="27862">MASTYDVPTDGRWAARLPRTADIPPITVTNRSHPSAHVLLWQVCGQTAFDFEELSVTLPSDHAIWVPAGTRHTFSISANSVVVPTFFDSSVTSSLRCADVVAVDFHFRALALALVGAAHAPHLAPETVLRQQLLSLIEQATTSGAIELAMPSSGPARVMAEAIRRNPADNRTIADWASVTHTSTRTIERAFRRETGNTFRQWRTQCRMETAKALLPTVRSVAAVAHRVGYHNQSSFARAFRAHTGTSPVEFGQSH</sequence>
<dbReference type="PROSITE" id="PS00041">
    <property type="entry name" value="HTH_ARAC_FAMILY_1"/>
    <property type="match status" value="1"/>
</dbReference>
<organism evidence="5 6">
    <name type="scientific">Gordonia hankookensis</name>
    <dbReference type="NCBI Taxonomy" id="589403"/>
    <lineage>
        <taxon>Bacteria</taxon>
        <taxon>Bacillati</taxon>
        <taxon>Actinomycetota</taxon>
        <taxon>Actinomycetes</taxon>
        <taxon>Mycobacteriales</taxon>
        <taxon>Gordoniaceae</taxon>
        <taxon>Gordonia</taxon>
    </lineage>
</organism>
<evidence type="ECO:0000256" key="3">
    <source>
        <dbReference type="ARBA" id="ARBA00023163"/>
    </source>
</evidence>
<dbReference type="Proteomes" id="UP000602395">
    <property type="component" value="Unassembled WGS sequence"/>
</dbReference>
<dbReference type="PANTHER" id="PTHR11019:SF199">
    <property type="entry name" value="HTH-TYPE TRANSCRIPTIONAL REGULATOR NIMR"/>
    <property type="match status" value="1"/>
</dbReference>
<dbReference type="InterPro" id="IPR018060">
    <property type="entry name" value="HTH_AraC"/>
</dbReference>
<gene>
    <name evidence="5" type="ORF">IDF66_16065</name>
</gene>
<evidence type="ECO:0000313" key="6">
    <source>
        <dbReference type="Proteomes" id="UP000602395"/>
    </source>
</evidence>
<protein>
    <submittedName>
        <fullName evidence="5">Helix-turn-helix transcriptional regulator</fullName>
    </submittedName>
</protein>
<keyword evidence="3" id="KW-0804">Transcription</keyword>
<reference evidence="5 6" key="1">
    <citation type="submission" date="2020-09" db="EMBL/GenBank/DDBJ databases">
        <title>Novel species in genus Gordonia.</title>
        <authorList>
            <person name="Zhang G."/>
        </authorList>
    </citation>
    <scope>NUCLEOTIDE SEQUENCE [LARGE SCALE GENOMIC DNA]</scope>
    <source>
        <strain evidence="5 6">ON-33</strain>
    </source>
</reference>
<dbReference type="SUPFAM" id="SSF46689">
    <property type="entry name" value="Homeodomain-like"/>
    <property type="match status" value="1"/>
</dbReference>
<dbReference type="Gene3D" id="1.10.10.60">
    <property type="entry name" value="Homeodomain-like"/>
    <property type="match status" value="2"/>
</dbReference>
<dbReference type="InterPro" id="IPR011051">
    <property type="entry name" value="RmlC_Cupin_sf"/>
</dbReference>
<dbReference type="Pfam" id="PF12833">
    <property type="entry name" value="HTH_18"/>
    <property type="match status" value="1"/>
</dbReference>
<dbReference type="SMART" id="SM00342">
    <property type="entry name" value="HTH_ARAC"/>
    <property type="match status" value="1"/>
</dbReference>
<evidence type="ECO:0000259" key="4">
    <source>
        <dbReference type="PROSITE" id="PS01124"/>
    </source>
</evidence>
<keyword evidence="1" id="KW-0805">Transcription regulation</keyword>
<evidence type="ECO:0000313" key="5">
    <source>
        <dbReference type="EMBL" id="MBD1321103.1"/>
    </source>
</evidence>
<dbReference type="PANTHER" id="PTHR11019">
    <property type="entry name" value="HTH-TYPE TRANSCRIPTIONAL REGULATOR NIMR"/>
    <property type="match status" value="1"/>
</dbReference>
<dbReference type="PROSITE" id="PS01124">
    <property type="entry name" value="HTH_ARAC_FAMILY_2"/>
    <property type="match status" value="1"/>
</dbReference>
<comment type="caution">
    <text evidence="5">The sequence shown here is derived from an EMBL/GenBank/DDBJ whole genome shotgun (WGS) entry which is preliminary data.</text>
</comment>
<keyword evidence="2" id="KW-0238">DNA-binding</keyword>
<dbReference type="RefSeq" id="WP_190267718.1">
    <property type="nucleotide sequence ID" value="NZ_BAABAD010000005.1"/>
</dbReference>
<keyword evidence="6" id="KW-1185">Reference proteome</keyword>
<evidence type="ECO:0000256" key="2">
    <source>
        <dbReference type="ARBA" id="ARBA00023125"/>
    </source>
</evidence>
<dbReference type="SUPFAM" id="SSF51182">
    <property type="entry name" value="RmlC-like cupins"/>
    <property type="match status" value="1"/>
</dbReference>
<feature type="domain" description="HTH araC/xylS-type" evidence="4">
    <location>
        <begin position="157"/>
        <end position="254"/>
    </location>
</feature>